<evidence type="ECO:0000256" key="8">
    <source>
        <dbReference type="SAM" id="Phobius"/>
    </source>
</evidence>
<protein>
    <submittedName>
        <fullName evidence="9">Uncharacterized protein</fullName>
    </submittedName>
</protein>
<accession>X0VME0</accession>
<dbReference type="GO" id="GO:0016780">
    <property type="term" value="F:phosphotransferase activity, for other substituted phosphate groups"/>
    <property type="evidence" value="ECO:0007669"/>
    <property type="project" value="InterPro"/>
</dbReference>
<feature type="transmembrane region" description="Helical" evidence="8">
    <location>
        <begin position="63"/>
        <end position="82"/>
    </location>
</feature>
<keyword evidence="5 8" id="KW-1133">Transmembrane helix</keyword>
<dbReference type="GO" id="GO:0044038">
    <property type="term" value="P:cell wall macromolecule biosynthetic process"/>
    <property type="evidence" value="ECO:0007669"/>
    <property type="project" value="TreeGrafter"/>
</dbReference>
<feature type="transmembrane region" description="Helical" evidence="8">
    <location>
        <begin position="7"/>
        <end position="26"/>
    </location>
</feature>
<name>X0VME0_9ZZZZ</name>
<comment type="caution">
    <text evidence="9">The sequence shown here is derived from an EMBL/GenBank/DDBJ whole genome shotgun (WGS) entry which is preliminary data.</text>
</comment>
<keyword evidence="3" id="KW-0808">Transferase</keyword>
<feature type="transmembrane region" description="Helical" evidence="8">
    <location>
        <begin position="88"/>
        <end position="107"/>
    </location>
</feature>
<feature type="transmembrane region" description="Helical" evidence="8">
    <location>
        <begin position="138"/>
        <end position="159"/>
    </location>
</feature>
<evidence type="ECO:0000256" key="3">
    <source>
        <dbReference type="ARBA" id="ARBA00022679"/>
    </source>
</evidence>
<feature type="transmembrane region" description="Helical" evidence="8">
    <location>
        <begin position="165"/>
        <end position="185"/>
    </location>
</feature>
<dbReference type="GO" id="GO:0071555">
    <property type="term" value="P:cell wall organization"/>
    <property type="evidence" value="ECO:0007669"/>
    <property type="project" value="TreeGrafter"/>
</dbReference>
<dbReference type="Pfam" id="PF00953">
    <property type="entry name" value="Glycos_transf_4"/>
    <property type="match status" value="1"/>
</dbReference>
<keyword evidence="4 8" id="KW-0812">Transmembrane</keyword>
<evidence type="ECO:0000256" key="4">
    <source>
        <dbReference type="ARBA" id="ARBA00022692"/>
    </source>
</evidence>
<proteinExistence type="predicted"/>
<evidence type="ECO:0000256" key="7">
    <source>
        <dbReference type="SAM" id="MobiDB-lite"/>
    </source>
</evidence>
<dbReference type="EMBL" id="BARS01039491">
    <property type="protein sequence ID" value="GAG19504.1"/>
    <property type="molecule type" value="Genomic_DNA"/>
</dbReference>
<dbReference type="PANTHER" id="PTHR22926">
    <property type="entry name" value="PHOSPHO-N-ACETYLMURAMOYL-PENTAPEPTIDE-TRANSFERASE"/>
    <property type="match status" value="1"/>
</dbReference>
<dbReference type="CDD" id="cd06853">
    <property type="entry name" value="GT_WecA_like"/>
    <property type="match status" value="1"/>
</dbReference>
<evidence type="ECO:0000256" key="5">
    <source>
        <dbReference type="ARBA" id="ARBA00022989"/>
    </source>
</evidence>
<feature type="transmembrane region" description="Helical" evidence="8">
    <location>
        <begin position="32"/>
        <end position="51"/>
    </location>
</feature>
<dbReference type="AlphaFoldDB" id="X0VME0"/>
<evidence type="ECO:0000256" key="1">
    <source>
        <dbReference type="ARBA" id="ARBA00004651"/>
    </source>
</evidence>
<gene>
    <name evidence="9" type="ORF">S01H1_60293</name>
</gene>
<feature type="compositionally biased region" description="Basic and acidic residues" evidence="7">
    <location>
        <begin position="197"/>
        <end position="206"/>
    </location>
</feature>
<evidence type="ECO:0000256" key="2">
    <source>
        <dbReference type="ARBA" id="ARBA00022475"/>
    </source>
</evidence>
<evidence type="ECO:0000313" key="9">
    <source>
        <dbReference type="EMBL" id="GAG19504.1"/>
    </source>
</evidence>
<dbReference type="PANTHER" id="PTHR22926:SF3">
    <property type="entry name" value="UNDECAPRENYL-PHOSPHATE ALPHA-N-ACETYLGLUCOSAMINYL 1-PHOSPHATE TRANSFERASE"/>
    <property type="match status" value="1"/>
</dbReference>
<keyword evidence="2" id="KW-1003">Cell membrane</keyword>
<feature type="region of interest" description="Disordered" evidence="7">
    <location>
        <begin position="192"/>
        <end position="214"/>
    </location>
</feature>
<evidence type="ECO:0000256" key="6">
    <source>
        <dbReference type="ARBA" id="ARBA00023136"/>
    </source>
</evidence>
<dbReference type="InterPro" id="IPR000715">
    <property type="entry name" value="Glycosyl_transferase_4"/>
</dbReference>
<reference evidence="9" key="1">
    <citation type="journal article" date="2014" name="Front. Microbiol.">
        <title>High frequency of phylogenetically diverse reductive dehalogenase-homologous genes in deep subseafloor sedimentary metagenomes.</title>
        <authorList>
            <person name="Kawai M."/>
            <person name="Futagami T."/>
            <person name="Toyoda A."/>
            <person name="Takaki Y."/>
            <person name="Nishi S."/>
            <person name="Hori S."/>
            <person name="Arai W."/>
            <person name="Tsubouchi T."/>
            <person name="Morono Y."/>
            <person name="Uchiyama I."/>
            <person name="Ito T."/>
            <person name="Fujiyama A."/>
            <person name="Inagaki F."/>
            <person name="Takami H."/>
        </authorList>
    </citation>
    <scope>NUCLEOTIDE SEQUENCE</scope>
    <source>
        <strain evidence="9">Expedition CK06-06</strain>
    </source>
</reference>
<organism evidence="9">
    <name type="scientific">marine sediment metagenome</name>
    <dbReference type="NCBI Taxonomy" id="412755"/>
    <lineage>
        <taxon>unclassified sequences</taxon>
        <taxon>metagenomes</taxon>
        <taxon>ecological metagenomes</taxon>
    </lineage>
</organism>
<dbReference type="GO" id="GO:0005886">
    <property type="term" value="C:plasma membrane"/>
    <property type="evidence" value="ECO:0007669"/>
    <property type="project" value="UniProtKB-SubCell"/>
</dbReference>
<sequence>MIDGMDGLAGGISAFAALSMGIIALIQGSTVTSVLCFALFGAILGFLVFNFPPAKIFMGDSGSLFLGFCLAVFPLVGGISKVSAFGTLLVPVTLLTIPILDISTSVIRRLRNKVSIIHPDKEHIHHKLLEMGLNQRQILWVLYGFSLYLSVVAITSVILPREVNVYLIFVVWVGSLLGYGLLYYVNTRQRSASTGEEVDKGAEESSARGFPKSG</sequence>
<comment type="subcellular location">
    <subcellularLocation>
        <location evidence="1">Cell membrane</location>
        <topology evidence="1">Multi-pass membrane protein</topology>
    </subcellularLocation>
</comment>
<keyword evidence="6 8" id="KW-0472">Membrane</keyword>
<dbReference type="GO" id="GO:0009103">
    <property type="term" value="P:lipopolysaccharide biosynthetic process"/>
    <property type="evidence" value="ECO:0007669"/>
    <property type="project" value="TreeGrafter"/>
</dbReference>